<dbReference type="InterPro" id="IPR016100">
    <property type="entry name" value="Prismane_a-bundle"/>
</dbReference>
<dbReference type="Gene3D" id="1.20.1270.20">
    <property type="match status" value="1"/>
</dbReference>
<keyword evidence="1" id="KW-0560">Oxidoreductase</keyword>
<dbReference type="RefSeq" id="WP_106611600.1">
    <property type="nucleotide sequence ID" value="NZ_JAUSTO010000003.1"/>
</dbReference>
<dbReference type="EMBL" id="JAUSTO010000003">
    <property type="protein sequence ID" value="MDQ0151981.1"/>
    <property type="molecule type" value="Genomic_DNA"/>
</dbReference>
<evidence type="ECO:0000313" key="1">
    <source>
        <dbReference type="EMBL" id="MDQ0151981.1"/>
    </source>
</evidence>
<accession>A0AAE3V903</accession>
<gene>
    <name evidence="1" type="ORF">J2S20_000663</name>
</gene>
<dbReference type="AlphaFoldDB" id="A0AAE3V903"/>
<reference evidence="1" key="1">
    <citation type="submission" date="2023-07" db="EMBL/GenBank/DDBJ databases">
        <title>Genomic Encyclopedia of Type Strains, Phase IV (KMG-IV): sequencing the most valuable type-strain genomes for metagenomic binning, comparative biology and taxonomic classification.</title>
        <authorList>
            <person name="Goeker M."/>
        </authorList>
    </citation>
    <scope>NUCLEOTIDE SEQUENCE</scope>
    <source>
        <strain evidence="1">DSM 19659</strain>
    </source>
</reference>
<dbReference type="GO" id="GO:0050418">
    <property type="term" value="F:hydroxylamine reductase activity"/>
    <property type="evidence" value="ECO:0007669"/>
    <property type="project" value="UniProtKB-EC"/>
</dbReference>
<dbReference type="EC" id="1.7.99.1" evidence="1"/>
<comment type="caution">
    <text evidence="1">The sequence shown here is derived from an EMBL/GenBank/DDBJ whole genome shotgun (WGS) entry which is preliminary data.</text>
</comment>
<proteinExistence type="predicted"/>
<protein>
    <submittedName>
        <fullName evidence="1">Hydroxylamine reductase</fullName>
        <ecNumber evidence="1">1.7.99.1</ecNumber>
    </submittedName>
</protein>
<dbReference type="Proteomes" id="UP001241537">
    <property type="component" value="Unassembled WGS sequence"/>
</dbReference>
<evidence type="ECO:0000313" key="2">
    <source>
        <dbReference type="Proteomes" id="UP001241537"/>
    </source>
</evidence>
<organism evidence="1 2">
    <name type="scientific">Moryella indoligenes</name>
    <dbReference type="NCBI Taxonomy" id="371674"/>
    <lineage>
        <taxon>Bacteria</taxon>
        <taxon>Bacillati</taxon>
        <taxon>Bacillota</taxon>
        <taxon>Clostridia</taxon>
        <taxon>Lachnospirales</taxon>
        <taxon>Lachnospiraceae</taxon>
        <taxon>Moryella</taxon>
    </lineage>
</organism>
<keyword evidence="2" id="KW-1185">Reference proteome</keyword>
<sequence>MEATHRELEGLMRAEELRDRLTEALVGLIRTGGTGSFHMISDKDRVFFRGLALSGSPDATEEQLQKGLGEVKAMRQRLTAPKCAGCAGAPDLTGEFSMEALAKDDPEVRALKFLILSGLRSLAGVVQKAMEQGIHDPELDERFYRTMFVLGEDFAEEDLLQIAYGLEEMRELSRKLI</sequence>
<name>A0AAE3V903_9FIRM</name>